<keyword evidence="1" id="KW-0812">Transmembrane</keyword>
<keyword evidence="1" id="KW-0472">Membrane</keyword>
<sequence length="82" mass="9453">MLRYQYHCACCEKVVDSTEKSCSNCGSHHIRSPFGFWVLCVIACLVTAIVFKVVHLYVQSQQEVPVQHSILDVLKEEDKRLR</sequence>
<protein>
    <submittedName>
        <fullName evidence="2">Uncharacterized protein</fullName>
    </submittedName>
</protein>
<feature type="transmembrane region" description="Helical" evidence="1">
    <location>
        <begin position="36"/>
        <end position="58"/>
    </location>
</feature>
<reference evidence="2 3" key="1">
    <citation type="submission" date="2019-11" db="EMBL/GenBank/DDBJ databases">
        <title>FDA dAtabase for Regulatory Grade micrObial Sequences (FDA-ARGOS): Supporting development and validation of Infectious Disease Dx tests.</title>
        <authorList>
            <person name="Patel R."/>
            <person name="Rucinski S."/>
            <person name="Tallon L."/>
            <person name="Sadzewicz L."/>
            <person name="Vavikolanu K."/>
            <person name="Mehta A."/>
            <person name="Aluvathingal J."/>
            <person name="Nadendla S."/>
            <person name="Nandy P."/>
            <person name="Geyer C."/>
            <person name="Yan Y."/>
            <person name="Sichtig H."/>
        </authorList>
    </citation>
    <scope>NUCLEOTIDE SEQUENCE [LARGE SCALE GENOMIC DNA]</scope>
    <source>
        <strain evidence="2 3">FDAARGOS_557</strain>
    </source>
</reference>
<evidence type="ECO:0000313" key="2">
    <source>
        <dbReference type="EMBL" id="QKU21252.1"/>
    </source>
</evidence>
<name>A0A6N1MTN4_ACILW</name>
<gene>
    <name evidence="2" type="ORF">FOB19_07465</name>
</gene>
<evidence type="ECO:0000313" key="3">
    <source>
        <dbReference type="Proteomes" id="UP000509126"/>
    </source>
</evidence>
<dbReference type="EMBL" id="CP054803">
    <property type="protein sequence ID" value="QKU21252.1"/>
    <property type="molecule type" value="Genomic_DNA"/>
</dbReference>
<dbReference type="AlphaFoldDB" id="A0A6N1MTN4"/>
<proteinExistence type="predicted"/>
<dbReference type="Proteomes" id="UP000509126">
    <property type="component" value="Chromosome"/>
</dbReference>
<accession>A0A6N1MTN4</accession>
<dbReference type="RefSeq" id="WP_005103506.1">
    <property type="nucleotide sequence ID" value="NZ_CP054803.1"/>
</dbReference>
<organism evidence="2 3">
    <name type="scientific">Acinetobacter lwoffii</name>
    <dbReference type="NCBI Taxonomy" id="28090"/>
    <lineage>
        <taxon>Bacteria</taxon>
        <taxon>Pseudomonadati</taxon>
        <taxon>Pseudomonadota</taxon>
        <taxon>Gammaproteobacteria</taxon>
        <taxon>Moraxellales</taxon>
        <taxon>Moraxellaceae</taxon>
        <taxon>Acinetobacter</taxon>
    </lineage>
</organism>
<keyword evidence="1" id="KW-1133">Transmembrane helix</keyword>
<evidence type="ECO:0000256" key="1">
    <source>
        <dbReference type="SAM" id="Phobius"/>
    </source>
</evidence>